<protein>
    <submittedName>
        <fullName evidence="1">MarR family transcriptional regulator</fullName>
    </submittedName>
</protein>
<dbReference type="RefSeq" id="WP_167464292.1">
    <property type="nucleotide sequence ID" value="NZ_CP046171.1"/>
</dbReference>
<organism evidence="1 2">
    <name type="scientific">Nocardia brasiliensis</name>
    <dbReference type="NCBI Taxonomy" id="37326"/>
    <lineage>
        <taxon>Bacteria</taxon>
        <taxon>Bacillati</taxon>
        <taxon>Actinomycetota</taxon>
        <taxon>Actinomycetes</taxon>
        <taxon>Mycobacteriales</taxon>
        <taxon>Nocardiaceae</taxon>
        <taxon>Nocardia</taxon>
    </lineage>
</organism>
<accession>A0A6G9XWG8</accession>
<evidence type="ECO:0000313" key="1">
    <source>
        <dbReference type="EMBL" id="QIS05200.1"/>
    </source>
</evidence>
<dbReference type="InterPro" id="IPR036388">
    <property type="entry name" value="WH-like_DNA-bd_sf"/>
</dbReference>
<dbReference type="Proteomes" id="UP000501705">
    <property type="component" value="Chromosome"/>
</dbReference>
<evidence type="ECO:0000313" key="2">
    <source>
        <dbReference type="Proteomes" id="UP000501705"/>
    </source>
</evidence>
<dbReference type="Gene3D" id="1.10.10.10">
    <property type="entry name" value="Winged helix-like DNA-binding domain superfamily/Winged helix DNA-binding domain"/>
    <property type="match status" value="1"/>
</dbReference>
<proteinExistence type="predicted"/>
<dbReference type="AlphaFoldDB" id="A0A6G9XWG8"/>
<dbReference type="EMBL" id="CP046171">
    <property type="protein sequence ID" value="QIS05200.1"/>
    <property type="molecule type" value="Genomic_DNA"/>
</dbReference>
<name>A0A6G9XWG8_NOCBR</name>
<reference evidence="1 2" key="1">
    <citation type="journal article" date="2019" name="ACS Chem. Biol.">
        <title>Identification and Mobilization of a Cryptic Antibiotic Biosynthesis Gene Locus from a Human-Pathogenic Nocardia Isolate.</title>
        <authorList>
            <person name="Herisse M."/>
            <person name="Ishida K."/>
            <person name="Porter J.L."/>
            <person name="Howden B."/>
            <person name="Hertweck C."/>
            <person name="Stinear T.P."/>
            <person name="Pidot S.J."/>
        </authorList>
    </citation>
    <scope>NUCLEOTIDE SEQUENCE [LARGE SCALE GENOMIC DNA]</scope>
    <source>
        <strain evidence="1 2">AUSMDU00024985</strain>
    </source>
</reference>
<gene>
    <name evidence="1" type="ORF">F5X71_25365</name>
</gene>
<sequence>MSEKRLAHAEVAVLAYLLGSPAPQRQVHIAAATGITQARISQILTAADAHGWTERSATGWRVRRPRELFERLIAARAPRQESVAAWYSLDNARRQIELALAQASAQRVSVRVCGDWAADLVAPWRIPDTVLMHADSHLELESAGFVRVETGPADATLVVSVGAMSPGWQLDSRLAAAMGGPRDLAWPLAPVIEVARHILTVGGPDAADAVAELEQRFLTARADLEAESCTS</sequence>